<dbReference type="EMBL" id="CZAY01000003">
    <property type="protein sequence ID" value="CUP09939.1"/>
    <property type="molecule type" value="Genomic_DNA"/>
</dbReference>
<evidence type="ECO:0000259" key="6">
    <source>
        <dbReference type="Pfam" id="PF06925"/>
    </source>
</evidence>
<evidence type="ECO:0000259" key="5">
    <source>
        <dbReference type="Pfam" id="PF04101"/>
    </source>
</evidence>
<reference evidence="7 8" key="1">
    <citation type="submission" date="2015-09" db="EMBL/GenBank/DDBJ databases">
        <authorList>
            <consortium name="Pathogen Informatics"/>
        </authorList>
    </citation>
    <scope>NUCLEOTIDE SEQUENCE [LARGE SCALE GENOMIC DNA]</scope>
    <source>
        <strain evidence="7 8">2789STDY5834914</strain>
    </source>
</reference>
<evidence type="ECO:0000256" key="4">
    <source>
        <dbReference type="ARBA" id="ARBA00022679"/>
    </source>
</evidence>
<dbReference type="GO" id="GO:0009247">
    <property type="term" value="P:glycolipid biosynthetic process"/>
    <property type="evidence" value="ECO:0007669"/>
    <property type="project" value="InterPro"/>
</dbReference>
<accession>A0A174KL68</accession>
<dbReference type="InterPro" id="IPR007235">
    <property type="entry name" value="Glyco_trans_28_C"/>
</dbReference>
<dbReference type="PANTHER" id="PTHR43025">
    <property type="entry name" value="MONOGALACTOSYLDIACYLGLYCEROL SYNTHASE"/>
    <property type="match status" value="1"/>
</dbReference>
<evidence type="ECO:0000256" key="1">
    <source>
        <dbReference type="ARBA" id="ARBA00004370"/>
    </source>
</evidence>
<dbReference type="Pfam" id="PF06925">
    <property type="entry name" value="MGDG_synth"/>
    <property type="match status" value="1"/>
</dbReference>
<dbReference type="GeneID" id="96227719"/>
<sequence>MKVLVLSGRFGMGHEMAANAICEQFRKIDEQAEIEKKDLLEELYPHISKFIFGGFRMMVEHCYGIYNFIYKMSGRMKVEIQPRGKARYKRLKKIMDGEQPDVIVCTHPMCVKAIASYKEKTGLKTPLVTCITDISMHPEWTAPQTDIYLVPTQEIKRHLMKEGTRAEDILVTGIPVRQQFLDADYRQKRERNRTRRVLIMGGGLGLMPDLKELLEKLHSMQGVESVVITGKNHKMYEEWVNRYEDVEVLGYTENISRYMRGADLVITKAGGITLFEILHSQVPLFVIHPFLEQEMNNARYAAEKGFAKVIWGRREDYIPELEKLLSDEKMMEEMTGNVRRACKEMIEVSLDEAVGIMEERMAA</sequence>
<protein>
    <submittedName>
        <fullName evidence="7">Processive diacylglycerol glucosyltransferase</fullName>
        <ecNumber evidence="7">2.4.1.-</ecNumber>
    </submittedName>
</protein>
<dbReference type="Pfam" id="PF04101">
    <property type="entry name" value="Glyco_tran_28_C"/>
    <property type="match status" value="1"/>
</dbReference>
<dbReference type="EC" id="2.4.1.-" evidence="7"/>
<evidence type="ECO:0000256" key="3">
    <source>
        <dbReference type="ARBA" id="ARBA00022676"/>
    </source>
</evidence>
<dbReference type="GO" id="GO:0016758">
    <property type="term" value="F:hexosyltransferase activity"/>
    <property type="evidence" value="ECO:0007669"/>
    <property type="project" value="InterPro"/>
</dbReference>
<comment type="subcellular location">
    <subcellularLocation>
        <location evidence="1">Membrane</location>
    </subcellularLocation>
</comment>
<dbReference type="RefSeq" id="WP_055281552.1">
    <property type="nucleotide sequence ID" value="NZ_CZAY01000003.1"/>
</dbReference>
<dbReference type="Gene3D" id="3.40.50.2000">
    <property type="entry name" value="Glycogen Phosphorylase B"/>
    <property type="match status" value="1"/>
</dbReference>
<feature type="domain" description="Glycosyl transferase family 28 C-terminal" evidence="5">
    <location>
        <begin position="222"/>
        <end position="327"/>
    </location>
</feature>
<organism evidence="7 8">
    <name type="scientific">Dorea longicatena</name>
    <dbReference type="NCBI Taxonomy" id="88431"/>
    <lineage>
        <taxon>Bacteria</taxon>
        <taxon>Bacillati</taxon>
        <taxon>Bacillota</taxon>
        <taxon>Clostridia</taxon>
        <taxon>Lachnospirales</taxon>
        <taxon>Lachnospiraceae</taxon>
        <taxon>Dorea</taxon>
    </lineage>
</organism>
<dbReference type="OrthoDB" id="9815663at2"/>
<dbReference type="Proteomes" id="UP000095485">
    <property type="component" value="Unassembled WGS sequence"/>
</dbReference>
<evidence type="ECO:0000313" key="7">
    <source>
        <dbReference type="EMBL" id="CUP09939.1"/>
    </source>
</evidence>
<name>A0A174KL68_9FIRM</name>
<dbReference type="InterPro" id="IPR009695">
    <property type="entry name" value="Diacylglyc_glucosyltr_N"/>
</dbReference>
<dbReference type="AlphaFoldDB" id="A0A174KL68"/>
<evidence type="ECO:0000313" key="8">
    <source>
        <dbReference type="Proteomes" id="UP000095485"/>
    </source>
</evidence>
<evidence type="ECO:0000256" key="2">
    <source>
        <dbReference type="ARBA" id="ARBA00006962"/>
    </source>
</evidence>
<proteinExistence type="inferred from homology"/>
<gene>
    <name evidence="7" type="primary">ugtP</name>
    <name evidence="7" type="ORF">ERS852526_00409</name>
</gene>
<comment type="similarity">
    <text evidence="2">Belongs to the glycosyltransferase 28 family.</text>
</comment>
<dbReference type="GO" id="GO:0016020">
    <property type="term" value="C:membrane"/>
    <property type="evidence" value="ECO:0007669"/>
    <property type="project" value="UniProtKB-SubCell"/>
</dbReference>
<dbReference type="PANTHER" id="PTHR43025:SF3">
    <property type="entry name" value="MONOGALACTOSYLDIACYLGLYCEROL SYNTHASE 1, CHLOROPLASTIC"/>
    <property type="match status" value="1"/>
</dbReference>
<keyword evidence="4 7" id="KW-0808">Transferase</keyword>
<dbReference type="SUPFAM" id="SSF53756">
    <property type="entry name" value="UDP-Glycosyltransferase/glycogen phosphorylase"/>
    <property type="match status" value="1"/>
</dbReference>
<dbReference type="STRING" id="88431.ERS852423_02125"/>
<feature type="domain" description="Diacylglycerol glucosyltransferase N-terminal" evidence="6">
    <location>
        <begin position="14"/>
        <end position="176"/>
    </location>
</feature>
<dbReference type="InterPro" id="IPR050519">
    <property type="entry name" value="Glycosyltransf_28_UgtP"/>
</dbReference>
<keyword evidence="3 7" id="KW-0328">Glycosyltransferase</keyword>